<dbReference type="NCBIfam" id="TIGR02937">
    <property type="entry name" value="sigma70-ECF"/>
    <property type="match status" value="1"/>
</dbReference>
<evidence type="ECO:0000256" key="4">
    <source>
        <dbReference type="ARBA" id="ARBA00023163"/>
    </source>
</evidence>
<evidence type="ECO:0000256" key="2">
    <source>
        <dbReference type="ARBA" id="ARBA00023015"/>
    </source>
</evidence>
<keyword evidence="4" id="KW-0804">Transcription</keyword>
<evidence type="ECO:0000313" key="8">
    <source>
        <dbReference type="EMBL" id="AWM41709.1"/>
    </source>
</evidence>
<dbReference type="SUPFAM" id="SSF88946">
    <property type="entry name" value="Sigma2 domain of RNA polymerase sigma factors"/>
    <property type="match status" value="1"/>
</dbReference>
<evidence type="ECO:0000256" key="1">
    <source>
        <dbReference type="ARBA" id="ARBA00010641"/>
    </source>
</evidence>
<dbReference type="AlphaFoldDB" id="A0A2Z3H4K6"/>
<dbReference type="InterPro" id="IPR039425">
    <property type="entry name" value="RNA_pol_sigma-70-like"/>
</dbReference>
<dbReference type="SUPFAM" id="SSF88659">
    <property type="entry name" value="Sigma3 and sigma4 domains of RNA polymerase sigma factors"/>
    <property type="match status" value="1"/>
</dbReference>
<feature type="region of interest" description="Disordered" evidence="5">
    <location>
        <begin position="104"/>
        <end position="132"/>
    </location>
</feature>
<dbReference type="Gene3D" id="1.10.1740.10">
    <property type="match status" value="1"/>
</dbReference>
<dbReference type="Gene3D" id="1.10.10.10">
    <property type="entry name" value="Winged helix-like DNA-binding domain superfamily/Winged helix DNA-binding domain"/>
    <property type="match status" value="1"/>
</dbReference>
<dbReference type="GO" id="GO:0003677">
    <property type="term" value="F:DNA binding"/>
    <property type="evidence" value="ECO:0007669"/>
    <property type="project" value="InterPro"/>
</dbReference>
<evidence type="ECO:0000256" key="3">
    <source>
        <dbReference type="ARBA" id="ARBA00023082"/>
    </source>
</evidence>
<dbReference type="KEGG" id="gog:C1280_35090"/>
<dbReference type="Gene3D" id="2.120.10.30">
    <property type="entry name" value="TolB, C-terminal domain"/>
    <property type="match status" value="1"/>
</dbReference>
<dbReference type="PANTHER" id="PTHR43133:SF51">
    <property type="entry name" value="RNA POLYMERASE SIGMA FACTOR"/>
    <property type="match status" value="1"/>
</dbReference>
<proteinExistence type="inferred from homology"/>
<dbReference type="InterPro" id="IPR036388">
    <property type="entry name" value="WH-like_DNA-bd_sf"/>
</dbReference>
<dbReference type="InterPro" id="IPR007627">
    <property type="entry name" value="RNA_pol_sigma70_r2"/>
</dbReference>
<feature type="compositionally biased region" description="Basic and acidic residues" evidence="5">
    <location>
        <begin position="122"/>
        <end position="132"/>
    </location>
</feature>
<dbReference type="EMBL" id="CP025958">
    <property type="protein sequence ID" value="AWM41709.1"/>
    <property type="molecule type" value="Genomic_DNA"/>
</dbReference>
<dbReference type="PANTHER" id="PTHR43133">
    <property type="entry name" value="RNA POLYMERASE ECF-TYPE SIGMA FACTO"/>
    <property type="match status" value="1"/>
</dbReference>
<sequence length="618" mass="65235">MSQSVLTGAVNRARRAARADATDGELVARFAGTGDPDAFAQLVRRHGPTVLAVCRRVTGHRHDAEDAFQATFLVLARRASELDSPDTVGGWLFGVAVNTARAARRRSARRAARESLTGSPPDRARPEQEPDFDTRAAVAAAVAELPERYRALVVACDLRGESQPAVARQLGVPVGTVYSRLSAARRLLAERLRRRGVEPTALAVGLGAVAPDAVSLPPVSEYPSASVTELTEGIMSQGSALKWKLAACVLLVGVTLGLGADRPGPAPAVAPAPRPADESRLVLGFAGHVRLLKADGTEVARVTEADAGAGVELRHTAATKLSSTSGLSAILAQPLGPCGRAAPDGRLPLNTRKGLYLLSPGAPPVVAPVKAAKGDEALFAAGGVPYITAWSPDGKKAVGFRFTQPLIGPQGYEHVRIDLGAGRTTALNVPKYHRVVDWAPDGTWFLTIRDEHSINFNLEYSTRGVLCKVSADGKTSEVLCPSKEAAEPLMSVVCAALSPDGKRVAYQYGTTHPVKDGKETVHMPGVRVAVLDLARNTHTVVASEPGSADVANDPFGVRWSPDGARVGFLYSHRQFGELLSVGWRVGVVRADGRGAKTVFASDRAEPNAALALTLFDWR</sequence>
<feature type="domain" description="RNA polymerase sigma factor 70 region 4 type 2" evidence="7">
    <location>
        <begin position="137"/>
        <end position="188"/>
    </location>
</feature>
<name>A0A2Z3H4K6_9BACT</name>
<protein>
    <submittedName>
        <fullName evidence="8">RNA polymerase subunit sigma</fullName>
    </submittedName>
</protein>
<keyword evidence="2" id="KW-0805">Transcription regulation</keyword>
<dbReference type="InterPro" id="IPR013249">
    <property type="entry name" value="RNA_pol_sigma70_r4_t2"/>
</dbReference>
<dbReference type="InterPro" id="IPR014284">
    <property type="entry name" value="RNA_pol_sigma-70_dom"/>
</dbReference>
<dbReference type="Pfam" id="PF08281">
    <property type="entry name" value="Sigma70_r4_2"/>
    <property type="match status" value="1"/>
</dbReference>
<dbReference type="InterPro" id="IPR013325">
    <property type="entry name" value="RNA_pol_sigma_r2"/>
</dbReference>
<dbReference type="SUPFAM" id="SSF82171">
    <property type="entry name" value="DPP6 N-terminal domain-like"/>
    <property type="match status" value="1"/>
</dbReference>
<keyword evidence="9" id="KW-1185">Reference proteome</keyword>
<keyword evidence="3" id="KW-0731">Sigma factor</keyword>
<dbReference type="InterPro" id="IPR013324">
    <property type="entry name" value="RNA_pol_sigma_r3/r4-like"/>
</dbReference>
<feature type="domain" description="RNA polymerase sigma-70 region 2" evidence="6">
    <location>
        <begin position="42"/>
        <end position="109"/>
    </location>
</feature>
<reference evidence="8 9" key="1">
    <citation type="submission" date="2018-01" db="EMBL/GenBank/DDBJ databases">
        <title>G. obscuriglobus.</title>
        <authorList>
            <person name="Franke J."/>
            <person name="Blomberg W."/>
            <person name="Selmecki A."/>
        </authorList>
    </citation>
    <scope>NUCLEOTIDE SEQUENCE [LARGE SCALE GENOMIC DNA]</scope>
    <source>
        <strain evidence="8 9">DSM 5831</strain>
    </source>
</reference>
<organism evidence="8 9">
    <name type="scientific">Gemmata obscuriglobus</name>
    <dbReference type="NCBI Taxonomy" id="114"/>
    <lineage>
        <taxon>Bacteria</taxon>
        <taxon>Pseudomonadati</taxon>
        <taxon>Planctomycetota</taxon>
        <taxon>Planctomycetia</taxon>
        <taxon>Gemmatales</taxon>
        <taxon>Gemmataceae</taxon>
        <taxon>Gemmata</taxon>
    </lineage>
</organism>
<evidence type="ECO:0000256" key="5">
    <source>
        <dbReference type="SAM" id="MobiDB-lite"/>
    </source>
</evidence>
<dbReference type="Proteomes" id="UP000245802">
    <property type="component" value="Chromosome"/>
</dbReference>
<evidence type="ECO:0000313" key="9">
    <source>
        <dbReference type="Proteomes" id="UP000245802"/>
    </source>
</evidence>
<evidence type="ECO:0000259" key="7">
    <source>
        <dbReference type="Pfam" id="PF08281"/>
    </source>
</evidence>
<dbReference type="GO" id="GO:0006352">
    <property type="term" value="P:DNA-templated transcription initiation"/>
    <property type="evidence" value="ECO:0007669"/>
    <property type="project" value="InterPro"/>
</dbReference>
<accession>A0A2Z3H4K6</accession>
<dbReference type="OrthoDB" id="284744at2"/>
<dbReference type="Pfam" id="PF04542">
    <property type="entry name" value="Sigma70_r2"/>
    <property type="match status" value="1"/>
</dbReference>
<dbReference type="GO" id="GO:0016987">
    <property type="term" value="F:sigma factor activity"/>
    <property type="evidence" value="ECO:0007669"/>
    <property type="project" value="UniProtKB-KW"/>
</dbReference>
<dbReference type="InterPro" id="IPR011042">
    <property type="entry name" value="6-blade_b-propeller_TolB-like"/>
</dbReference>
<gene>
    <name evidence="8" type="ORF">C1280_35090</name>
</gene>
<comment type="similarity">
    <text evidence="1">Belongs to the sigma-70 factor family. ECF subfamily.</text>
</comment>
<evidence type="ECO:0000259" key="6">
    <source>
        <dbReference type="Pfam" id="PF04542"/>
    </source>
</evidence>
<dbReference type="RefSeq" id="WP_010043133.1">
    <property type="nucleotide sequence ID" value="NZ_CP025958.1"/>
</dbReference>